<accession>F0XM81</accession>
<evidence type="ECO:0000313" key="2">
    <source>
        <dbReference type="Proteomes" id="UP000007796"/>
    </source>
</evidence>
<evidence type="ECO:0000313" key="1">
    <source>
        <dbReference type="EMBL" id="EFX01208.1"/>
    </source>
</evidence>
<dbReference type="RefSeq" id="XP_014170690.1">
    <property type="nucleotide sequence ID" value="XM_014315215.1"/>
</dbReference>
<proteinExistence type="predicted"/>
<dbReference type="EMBL" id="GL629794">
    <property type="protein sequence ID" value="EFX01208.1"/>
    <property type="molecule type" value="Genomic_DNA"/>
</dbReference>
<dbReference type="GeneID" id="25979552"/>
<dbReference type="STRING" id="655863.F0XM81"/>
<dbReference type="InParanoid" id="F0XM81"/>
<dbReference type="AlphaFoldDB" id="F0XM81"/>
<dbReference type="eggNOG" id="ENOG502RUG8">
    <property type="taxonomic scope" value="Eukaryota"/>
</dbReference>
<name>F0XM81_GROCL</name>
<protein>
    <submittedName>
        <fullName evidence="1">Uncharacterized protein</fullName>
    </submittedName>
</protein>
<reference evidence="1 2" key="1">
    <citation type="journal article" date="2011" name="Proc. Natl. Acad. Sci. U.S.A.">
        <title>Genome and transcriptome analyses of the mountain pine beetle-fungal symbiont Grosmannia clavigera, a lodgepole pine pathogen.</title>
        <authorList>
            <person name="DiGuistini S."/>
            <person name="Wang Y."/>
            <person name="Liao N.Y."/>
            <person name="Taylor G."/>
            <person name="Tanguay P."/>
            <person name="Feau N."/>
            <person name="Henrissat B."/>
            <person name="Chan S.K."/>
            <person name="Hesse-Orce U."/>
            <person name="Alamouti S.M."/>
            <person name="Tsui C.K.M."/>
            <person name="Docking R.T."/>
            <person name="Levasseur A."/>
            <person name="Haridas S."/>
            <person name="Robertson G."/>
            <person name="Birol I."/>
            <person name="Holt R.A."/>
            <person name="Marra M.A."/>
            <person name="Hamelin R.C."/>
            <person name="Hirst M."/>
            <person name="Jones S.J.M."/>
            <person name="Bohlmann J."/>
            <person name="Breuil C."/>
        </authorList>
    </citation>
    <scope>NUCLEOTIDE SEQUENCE [LARGE SCALE GENOMIC DNA]</scope>
    <source>
        <strain evidence="2">kw1407 / UAMH 11150</strain>
    </source>
</reference>
<dbReference type="HOGENOM" id="CLU_1012123_0_0_1"/>
<organism evidence="2">
    <name type="scientific">Grosmannia clavigera (strain kw1407 / UAMH 11150)</name>
    <name type="common">Blue stain fungus</name>
    <name type="synonym">Graphiocladiella clavigera</name>
    <dbReference type="NCBI Taxonomy" id="655863"/>
    <lineage>
        <taxon>Eukaryota</taxon>
        <taxon>Fungi</taxon>
        <taxon>Dikarya</taxon>
        <taxon>Ascomycota</taxon>
        <taxon>Pezizomycotina</taxon>
        <taxon>Sordariomycetes</taxon>
        <taxon>Sordariomycetidae</taxon>
        <taxon>Ophiostomatales</taxon>
        <taxon>Ophiostomataceae</taxon>
        <taxon>Leptographium</taxon>
    </lineage>
</organism>
<dbReference type="OrthoDB" id="436496at2759"/>
<keyword evidence="2" id="KW-1185">Reference proteome</keyword>
<sequence length="275" mass="31235">MPCFRGIDLSVVSTADCRAFPEFPHPDGSSARFGGLNADRKHKSSVFLSPRPQAEVCEGTKDDVQKVTPRISVYIPSAPDTCFYIQYRINQLPIGHKYLFFKVHINGRQIVAWGINLHKTTSGATNQALFQPSEHYQYNDDGVVIAEPGIESRCFLFVPNASGTAASVAEDGGLIEIQVFRAKTRRRRAPRLDKCLVSNGLLENPHLADYYDYHLADARDLPYSSFLFHYRSWDNLRQLQLAPPERPEFHWPDSPYNVEFREDFKKPDRSGSQKA</sequence>
<gene>
    <name evidence="1" type="ORF">CMQ_6150</name>
</gene>
<dbReference type="Proteomes" id="UP000007796">
    <property type="component" value="Unassembled WGS sequence"/>
</dbReference>